<dbReference type="Gene3D" id="3.30.40.10">
    <property type="entry name" value="Zinc/RING finger domain, C3HC4 (zinc finger)"/>
    <property type="match status" value="1"/>
</dbReference>
<evidence type="ECO:0000256" key="5">
    <source>
        <dbReference type="SAM" id="MobiDB-lite"/>
    </source>
</evidence>
<evidence type="ECO:0000256" key="4">
    <source>
        <dbReference type="PROSITE-ProRule" id="PRU00175"/>
    </source>
</evidence>
<sequence>MVSWALILILVGHSLGSETSTELSHLPHTTESLDSVSPSNICQHQSNRAGLHLPSEPFCNHEITIEIDGEEGIGTAPGAKSQRTNSLATTGNPPKEISLVGSKSTTDSTEESSQKLEDCPICLDTCSEPYPSLKCTHSICTPCIKPWLEIKPRCPVCQAELDHGVVISTAQPQADETAMLNNDEIHNAINMIKLENQLRIENANYFRRMSKYVASFGMVAVVLIIIIFQYLIPFINFMMHPDDYPDYAPPPGHL</sequence>
<dbReference type="PANTHER" id="PTHR12109">
    <property type="entry name" value="RING FINGER PROTEIN 141-RELATED"/>
    <property type="match status" value="1"/>
</dbReference>
<dbReference type="AlphaFoldDB" id="A0A5B0NCQ2"/>
<keyword evidence="10" id="KW-1185">Reference proteome</keyword>
<evidence type="ECO:0000259" key="8">
    <source>
        <dbReference type="PROSITE" id="PS50089"/>
    </source>
</evidence>
<keyword evidence="3" id="KW-0862">Zinc</keyword>
<keyword evidence="2 4" id="KW-0863">Zinc-finger</keyword>
<keyword evidence="1" id="KW-0479">Metal-binding</keyword>
<dbReference type="Pfam" id="PF13923">
    <property type="entry name" value="zf-C3HC4_2"/>
    <property type="match status" value="1"/>
</dbReference>
<dbReference type="PROSITE" id="PS00518">
    <property type="entry name" value="ZF_RING_1"/>
    <property type="match status" value="1"/>
</dbReference>
<feature type="signal peptide" evidence="7">
    <location>
        <begin position="1"/>
        <end position="16"/>
    </location>
</feature>
<evidence type="ECO:0000256" key="1">
    <source>
        <dbReference type="ARBA" id="ARBA00022723"/>
    </source>
</evidence>
<comment type="caution">
    <text evidence="9">The sequence shown here is derived from an EMBL/GenBank/DDBJ whole genome shotgun (WGS) entry which is preliminary data.</text>
</comment>
<organism evidence="9 10">
    <name type="scientific">Puccinia graminis f. sp. tritici</name>
    <dbReference type="NCBI Taxonomy" id="56615"/>
    <lineage>
        <taxon>Eukaryota</taxon>
        <taxon>Fungi</taxon>
        <taxon>Dikarya</taxon>
        <taxon>Basidiomycota</taxon>
        <taxon>Pucciniomycotina</taxon>
        <taxon>Pucciniomycetes</taxon>
        <taxon>Pucciniales</taxon>
        <taxon>Pucciniaceae</taxon>
        <taxon>Puccinia</taxon>
    </lineage>
</organism>
<dbReference type="Proteomes" id="UP000324748">
    <property type="component" value="Unassembled WGS sequence"/>
</dbReference>
<evidence type="ECO:0000256" key="2">
    <source>
        <dbReference type="ARBA" id="ARBA00022771"/>
    </source>
</evidence>
<dbReference type="InterPro" id="IPR017907">
    <property type="entry name" value="Znf_RING_CS"/>
</dbReference>
<keyword evidence="7" id="KW-0732">Signal</keyword>
<protein>
    <recommendedName>
        <fullName evidence="8">RING-type domain-containing protein</fullName>
    </recommendedName>
</protein>
<evidence type="ECO:0000313" key="9">
    <source>
        <dbReference type="EMBL" id="KAA1086536.1"/>
    </source>
</evidence>
<keyword evidence="6" id="KW-0472">Membrane</keyword>
<gene>
    <name evidence="9" type="ORF">PGT21_002514</name>
</gene>
<dbReference type="InterPro" id="IPR001841">
    <property type="entry name" value="Znf_RING"/>
</dbReference>
<feature type="domain" description="RING-type" evidence="8">
    <location>
        <begin position="119"/>
        <end position="158"/>
    </location>
</feature>
<feature type="transmembrane region" description="Helical" evidence="6">
    <location>
        <begin position="212"/>
        <end position="232"/>
    </location>
</feature>
<accession>A0A5B0NCQ2</accession>
<dbReference type="InterPro" id="IPR013083">
    <property type="entry name" value="Znf_RING/FYVE/PHD"/>
</dbReference>
<evidence type="ECO:0000256" key="7">
    <source>
        <dbReference type="SAM" id="SignalP"/>
    </source>
</evidence>
<dbReference type="SMART" id="SM00184">
    <property type="entry name" value="RING"/>
    <property type="match status" value="1"/>
</dbReference>
<dbReference type="InterPro" id="IPR047126">
    <property type="entry name" value="RNF141-like"/>
</dbReference>
<dbReference type="SUPFAM" id="SSF57850">
    <property type="entry name" value="RING/U-box"/>
    <property type="match status" value="1"/>
</dbReference>
<reference evidence="9 10" key="1">
    <citation type="submission" date="2019-05" db="EMBL/GenBank/DDBJ databases">
        <title>Emergence of the Ug99 lineage of the wheat stem rust pathogen through somatic hybridization.</title>
        <authorList>
            <person name="Li F."/>
            <person name="Upadhyaya N.M."/>
            <person name="Sperschneider J."/>
            <person name="Matny O."/>
            <person name="Nguyen-Phuc H."/>
            <person name="Mago R."/>
            <person name="Raley C."/>
            <person name="Miller M.E."/>
            <person name="Silverstein K.A.T."/>
            <person name="Henningsen E."/>
            <person name="Hirsch C.D."/>
            <person name="Visser B."/>
            <person name="Pretorius Z.A."/>
            <person name="Steffenson B.J."/>
            <person name="Schwessinger B."/>
            <person name="Dodds P.N."/>
            <person name="Figueroa M."/>
        </authorList>
    </citation>
    <scope>NUCLEOTIDE SEQUENCE [LARGE SCALE GENOMIC DNA]</scope>
    <source>
        <strain evidence="9">21-0</strain>
    </source>
</reference>
<feature type="chain" id="PRO_5022901443" description="RING-type domain-containing protein" evidence="7">
    <location>
        <begin position="17"/>
        <end position="254"/>
    </location>
</feature>
<dbReference type="PROSITE" id="PS50089">
    <property type="entry name" value="ZF_RING_2"/>
    <property type="match status" value="1"/>
</dbReference>
<evidence type="ECO:0000256" key="6">
    <source>
        <dbReference type="SAM" id="Phobius"/>
    </source>
</evidence>
<feature type="compositionally biased region" description="Polar residues" evidence="5">
    <location>
        <begin position="81"/>
        <end position="92"/>
    </location>
</feature>
<evidence type="ECO:0000313" key="10">
    <source>
        <dbReference type="Proteomes" id="UP000324748"/>
    </source>
</evidence>
<feature type="region of interest" description="Disordered" evidence="5">
    <location>
        <begin position="71"/>
        <end position="111"/>
    </location>
</feature>
<dbReference type="GO" id="GO:0008270">
    <property type="term" value="F:zinc ion binding"/>
    <property type="evidence" value="ECO:0007669"/>
    <property type="project" value="UniProtKB-KW"/>
</dbReference>
<name>A0A5B0NCQ2_PUCGR</name>
<keyword evidence="6" id="KW-0812">Transmembrane</keyword>
<keyword evidence="6" id="KW-1133">Transmembrane helix</keyword>
<proteinExistence type="predicted"/>
<dbReference type="OrthoDB" id="8062037at2759"/>
<evidence type="ECO:0000256" key="3">
    <source>
        <dbReference type="ARBA" id="ARBA00022833"/>
    </source>
</evidence>
<dbReference type="EMBL" id="VSWC01000105">
    <property type="protein sequence ID" value="KAA1086536.1"/>
    <property type="molecule type" value="Genomic_DNA"/>
</dbReference>